<evidence type="ECO:0000256" key="2">
    <source>
        <dbReference type="ARBA" id="ARBA00022448"/>
    </source>
</evidence>
<sequence>MSATLPTPGPSASAVVPALEVRDLVVRYGRAPGRLRRRASAPAVDGVDLVLAPGRTVGLVGESGSGKSTIAKAVLGLQAVSDGTVTFRGQDLTSASARERRAVAADLRVVFQDPYSSLNPTRTIGDTLAEPLRLQGLGAAQARERAVEVLEQVGLPGEVVDRYPGQFSGGQRQRVAIARALVCRPEVVVLDEPVSALDLSTQAQVLNLLADLRDEHGYSFLFVAHDLGVVRFLSDDVVVLYRGRVMESGPAEEVTQRPRHPYTQALVAASPVPRPGEQAERRLARERLGVGSASTASADPAGCPFASRCPLATDTCSTERPALRLLGEAQVSCHHAS</sequence>
<dbReference type="InterPro" id="IPR013563">
    <property type="entry name" value="Oligopep_ABC_C"/>
</dbReference>
<reference evidence="6" key="1">
    <citation type="submission" date="2022-05" db="EMBL/GenBank/DDBJ databases">
        <authorList>
            <person name="Tuo L."/>
        </authorList>
    </citation>
    <scope>NUCLEOTIDE SEQUENCE</scope>
    <source>
        <strain evidence="6">BSK12Z-4</strain>
    </source>
</reference>
<dbReference type="PANTHER" id="PTHR43776:SF7">
    <property type="entry name" value="D,D-DIPEPTIDE TRANSPORT ATP-BINDING PROTEIN DDPF-RELATED"/>
    <property type="match status" value="1"/>
</dbReference>
<dbReference type="InterPro" id="IPR003593">
    <property type="entry name" value="AAA+_ATPase"/>
</dbReference>
<comment type="caution">
    <text evidence="6">The sequence shown here is derived from an EMBL/GenBank/DDBJ whole genome shotgun (WGS) entry which is preliminary data.</text>
</comment>
<protein>
    <submittedName>
        <fullName evidence="6">ABC transporter ATP-binding protein</fullName>
    </submittedName>
</protein>
<dbReference type="RefSeq" id="WP_250827857.1">
    <property type="nucleotide sequence ID" value="NZ_JAMOIL010000017.1"/>
</dbReference>
<dbReference type="AlphaFoldDB" id="A0A9X2IFW7"/>
<keyword evidence="2" id="KW-0813">Transport</keyword>
<dbReference type="GO" id="GO:0055085">
    <property type="term" value="P:transmembrane transport"/>
    <property type="evidence" value="ECO:0007669"/>
    <property type="project" value="UniProtKB-ARBA"/>
</dbReference>
<dbReference type="Pfam" id="PF08352">
    <property type="entry name" value="oligo_HPY"/>
    <property type="match status" value="1"/>
</dbReference>
<dbReference type="EMBL" id="JAMOIL010000017">
    <property type="protein sequence ID" value="MCM0621428.1"/>
    <property type="molecule type" value="Genomic_DNA"/>
</dbReference>
<accession>A0A9X2IFW7</accession>
<dbReference type="PROSITE" id="PS50893">
    <property type="entry name" value="ABC_TRANSPORTER_2"/>
    <property type="match status" value="1"/>
</dbReference>
<evidence type="ECO:0000256" key="1">
    <source>
        <dbReference type="ARBA" id="ARBA00005417"/>
    </source>
</evidence>
<evidence type="ECO:0000259" key="5">
    <source>
        <dbReference type="PROSITE" id="PS50893"/>
    </source>
</evidence>
<dbReference type="Pfam" id="PF00005">
    <property type="entry name" value="ABC_tran"/>
    <property type="match status" value="1"/>
</dbReference>
<dbReference type="PROSITE" id="PS00211">
    <property type="entry name" value="ABC_TRANSPORTER_1"/>
    <property type="match status" value="1"/>
</dbReference>
<dbReference type="InterPro" id="IPR003439">
    <property type="entry name" value="ABC_transporter-like_ATP-bd"/>
</dbReference>
<organism evidence="6 7">
    <name type="scientific">Nocardioides bruguierae</name>
    <dbReference type="NCBI Taxonomy" id="2945102"/>
    <lineage>
        <taxon>Bacteria</taxon>
        <taxon>Bacillati</taxon>
        <taxon>Actinomycetota</taxon>
        <taxon>Actinomycetes</taxon>
        <taxon>Propionibacteriales</taxon>
        <taxon>Nocardioidaceae</taxon>
        <taxon>Nocardioides</taxon>
    </lineage>
</organism>
<keyword evidence="3" id="KW-0547">Nucleotide-binding</keyword>
<comment type="similarity">
    <text evidence="1">Belongs to the ABC transporter superfamily.</text>
</comment>
<dbReference type="GO" id="GO:0016887">
    <property type="term" value="F:ATP hydrolysis activity"/>
    <property type="evidence" value="ECO:0007669"/>
    <property type="project" value="InterPro"/>
</dbReference>
<dbReference type="FunFam" id="3.40.50.300:FF:000016">
    <property type="entry name" value="Oligopeptide ABC transporter ATP-binding component"/>
    <property type="match status" value="1"/>
</dbReference>
<dbReference type="CDD" id="cd03257">
    <property type="entry name" value="ABC_NikE_OppD_transporters"/>
    <property type="match status" value="1"/>
</dbReference>
<dbReference type="SMART" id="SM00382">
    <property type="entry name" value="AAA"/>
    <property type="match status" value="1"/>
</dbReference>
<evidence type="ECO:0000256" key="3">
    <source>
        <dbReference type="ARBA" id="ARBA00022741"/>
    </source>
</evidence>
<keyword evidence="7" id="KW-1185">Reference proteome</keyword>
<feature type="domain" description="ABC transporter" evidence="5">
    <location>
        <begin position="19"/>
        <end position="267"/>
    </location>
</feature>
<dbReference type="GO" id="GO:0015833">
    <property type="term" value="P:peptide transport"/>
    <property type="evidence" value="ECO:0007669"/>
    <property type="project" value="InterPro"/>
</dbReference>
<dbReference type="GO" id="GO:0005524">
    <property type="term" value="F:ATP binding"/>
    <property type="evidence" value="ECO:0007669"/>
    <property type="project" value="UniProtKB-KW"/>
</dbReference>
<dbReference type="Gene3D" id="3.40.50.300">
    <property type="entry name" value="P-loop containing nucleotide triphosphate hydrolases"/>
    <property type="match status" value="1"/>
</dbReference>
<gene>
    <name evidence="6" type="ORF">M8330_14125</name>
</gene>
<keyword evidence="4 6" id="KW-0067">ATP-binding</keyword>
<evidence type="ECO:0000313" key="6">
    <source>
        <dbReference type="EMBL" id="MCM0621428.1"/>
    </source>
</evidence>
<dbReference type="InterPro" id="IPR050319">
    <property type="entry name" value="ABC_transp_ATP-bind"/>
</dbReference>
<dbReference type="InterPro" id="IPR027417">
    <property type="entry name" value="P-loop_NTPase"/>
</dbReference>
<dbReference type="InterPro" id="IPR017871">
    <property type="entry name" value="ABC_transporter-like_CS"/>
</dbReference>
<proteinExistence type="inferred from homology"/>
<evidence type="ECO:0000256" key="4">
    <source>
        <dbReference type="ARBA" id="ARBA00022840"/>
    </source>
</evidence>
<dbReference type="PANTHER" id="PTHR43776">
    <property type="entry name" value="TRANSPORT ATP-BINDING PROTEIN"/>
    <property type="match status" value="1"/>
</dbReference>
<name>A0A9X2IFW7_9ACTN</name>
<dbReference type="NCBIfam" id="TIGR01727">
    <property type="entry name" value="oligo_HPY"/>
    <property type="match status" value="1"/>
</dbReference>
<dbReference type="Proteomes" id="UP001139485">
    <property type="component" value="Unassembled WGS sequence"/>
</dbReference>
<dbReference type="SUPFAM" id="SSF52540">
    <property type="entry name" value="P-loop containing nucleoside triphosphate hydrolases"/>
    <property type="match status" value="1"/>
</dbReference>
<evidence type="ECO:0000313" key="7">
    <source>
        <dbReference type="Proteomes" id="UP001139485"/>
    </source>
</evidence>